<protein>
    <submittedName>
        <fullName evidence="1">Uncharacterized protein</fullName>
    </submittedName>
</protein>
<dbReference type="AlphaFoldDB" id="A0A9Q0BUN6"/>
<sequence>MQLRCCEKLQFALKGEDKMKLTLLLIVCCCLFGLAFGNQIVATKPPFIRSRYSLRWRKTTTVAPEASTASAINAVTTTTHHPKLATSTANADYDYYGNGEAENVVHK</sequence>
<name>A0A9Q0BUN6_9MUSC</name>
<dbReference type="OrthoDB" id="7935345at2759"/>
<proteinExistence type="predicted"/>
<accession>A0A9Q0BUN6</accession>
<dbReference type="EMBL" id="JAMKOV010000001">
    <property type="protein sequence ID" value="KAI8044856.1"/>
    <property type="molecule type" value="Genomic_DNA"/>
</dbReference>
<organism evidence="1 2">
    <name type="scientific">Drosophila gunungcola</name>
    <name type="common">fruit fly</name>
    <dbReference type="NCBI Taxonomy" id="103775"/>
    <lineage>
        <taxon>Eukaryota</taxon>
        <taxon>Metazoa</taxon>
        <taxon>Ecdysozoa</taxon>
        <taxon>Arthropoda</taxon>
        <taxon>Hexapoda</taxon>
        <taxon>Insecta</taxon>
        <taxon>Pterygota</taxon>
        <taxon>Neoptera</taxon>
        <taxon>Endopterygota</taxon>
        <taxon>Diptera</taxon>
        <taxon>Brachycera</taxon>
        <taxon>Muscomorpha</taxon>
        <taxon>Ephydroidea</taxon>
        <taxon>Drosophilidae</taxon>
        <taxon>Drosophila</taxon>
        <taxon>Sophophora</taxon>
    </lineage>
</organism>
<dbReference type="Proteomes" id="UP001059596">
    <property type="component" value="Chromosome 3R"/>
</dbReference>
<evidence type="ECO:0000313" key="2">
    <source>
        <dbReference type="Proteomes" id="UP001059596"/>
    </source>
</evidence>
<evidence type="ECO:0000313" key="1">
    <source>
        <dbReference type="EMBL" id="KAI8044856.1"/>
    </source>
</evidence>
<gene>
    <name evidence="1" type="ORF">M5D96_001031</name>
</gene>
<comment type="caution">
    <text evidence="1">The sequence shown here is derived from an EMBL/GenBank/DDBJ whole genome shotgun (WGS) entry which is preliminary data.</text>
</comment>
<keyword evidence="2" id="KW-1185">Reference proteome</keyword>
<reference evidence="1" key="1">
    <citation type="journal article" date="2023" name="Genome Biol. Evol.">
        <title>Long-read-based Genome Assembly of Drosophila gunungcola Reveals Fewer Chemosensory Genes in Flower-breeding Species.</title>
        <authorList>
            <person name="Negi A."/>
            <person name="Liao B.Y."/>
            <person name="Yeh S.D."/>
        </authorList>
    </citation>
    <scope>NUCLEOTIDE SEQUENCE</scope>
    <source>
        <strain evidence="1">Sukarami</strain>
    </source>
</reference>